<accession>A0A9P8CGS2</accession>
<evidence type="ECO:0000256" key="13">
    <source>
        <dbReference type="ARBA" id="ARBA00093457"/>
    </source>
</evidence>
<evidence type="ECO:0000256" key="8">
    <source>
        <dbReference type="ARBA" id="ARBA00022824"/>
    </source>
</evidence>
<reference evidence="15" key="1">
    <citation type="journal article" date="2021" name="IMA Fungus">
        <title>Genomic characterization of three marine fungi, including Emericellopsis atlantica sp. nov. with signatures of a generalist lifestyle and marine biomass degradation.</title>
        <authorList>
            <person name="Hagestad O.C."/>
            <person name="Hou L."/>
            <person name="Andersen J.H."/>
            <person name="Hansen E.H."/>
            <person name="Altermark B."/>
            <person name="Li C."/>
            <person name="Kuhnert E."/>
            <person name="Cox R.J."/>
            <person name="Crous P.W."/>
            <person name="Spatafora J.W."/>
            <person name="Lail K."/>
            <person name="Amirebrahimi M."/>
            <person name="Lipzen A."/>
            <person name="Pangilinan J."/>
            <person name="Andreopoulos W."/>
            <person name="Hayes R.D."/>
            <person name="Ng V."/>
            <person name="Grigoriev I.V."/>
            <person name="Jackson S.A."/>
            <person name="Sutton T.D.S."/>
            <person name="Dobson A.D.W."/>
            <person name="Rama T."/>
        </authorList>
    </citation>
    <scope>NUCLEOTIDE SEQUENCE</scope>
    <source>
        <strain evidence="15">TRa3180A</strain>
    </source>
</reference>
<evidence type="ECO:0000313" key="15">
    <source>
        <dbReference type="EMBL" id="KAG9246553.1"/>
    </source>
</evidence>
<dbReference type="EMBL" id="MU253800">
    <property type="protein sequence ID" value="KAG9246553.1"/>
    <property type="molecule type" value="Genomic_DNA"/>
</dbReference>
<evidence type="ECO:0000256" key="5">
    <source>
        <dbReference type="ARBA" id="ARBA00022676"/>
    </source>
</evidence>
<sequence length="432" mass="49238">MTEKDVPLHLSLYGQAKSIAMGTNPLAKYVPVLLLMLDSVLCSLIISYVSYTEIDWKAYMQQIEQYVDGERDYTMIKGGTGPLVYPAAHVYIYWALYHITDKGKNILLAQRIFAVLYLATVGTVMACYRRAKAPMYIFPMLILSKRLHSIFMLRLFNDCFAVFFLWVAIYFLQCRIWTLGSQAYAWGLGIKMSLLLSLPAVGVILFLGRGVQGSLKQAFMMLELQIIVAIQFLPVNWSGYLSRSFELSRQFFFKWTVNWRFVGEETFLSRGFSLALLAGHVSTLLLFITARWLRPAEMSLLDMMKRALKGGEPLGPFMHAVSIQVSPNFILTTVLTANAIGMLFARSLHYQFYVYTALATPFLLWRSGLNPILQYAIWLAQEWAWNVYPSTDISSQVVVGMLFVQVASIYWATRDDFVTRKGSGCIEKEKVK</sequence>
<evidence type="ECO:0000256" key="9">
    <source>
        <dbReference type="ARBA" id="ARBA00022989"/>
    </source>
</evidence>
<organism evidence="15 16">
    <name type="scientific">Calycina marina</name>
    <dbReference type="NCBI Taxonomy" id="1763456"/>
    <lineage>
        <taxon>Eukaryota</taxon>
        <taxon>Fungi</taxon>
        <taxon>Dikarya</taxon>
        <taxon>Ascomycota</taxon>
        <taxon>Pezizomycotina</taxon>
        <taxon>Leotiomycetes</taxon>
        <taxon>Helotiales</taxon>
        <taxon>Pezizellaceae</taxon>
        <taxon>Calycina</taxon>
    </lineage>
</organism>
<keyword evidence="9 14" id="KW-1133">Transmembrane helix</keyword>
<evidence type="ECO:0000256" key="3">
    <source>
        <dbReference type="ARBA" id="ARBA00011964"/>
    </source>
</evidence>
<feature type="transmembrane region" description="Helical" evidence="14">
    <location>
        <begin position="149"/>
        <end position="172"/>
    </location>
</feature>
<feature type="transmembrane region" description="Helical" evidence="14">
    <location>
        <begin position="393"/>
        <end position="412"/>
    </location>
</feature>
<evidence type="ECO:0000256" key="10">
    <source>
        <dbReference type="ARBA" id="ARBA00023136"/>
    </source>
</evidence>
<feature type="transmembrane region" description="Helical" evidence="14">
    <location>
        <begin position="29"/>
        <end position="51"/>
    </location>
</feature>
<dbReference type="OrthoDB" id="20028at2759"/>
<evidence type="ECO:0000256" key="11">
    <source>
        <dbReference type="ARBA" id="ARBA00044743"/>
    </source>
</evidence>
<comment type="pathway">
    <text evidence="2 14">Protein modification; protein glycosylation.</text>
</comment>
<evidence type="ECO:0000256" key="1">
    <source>
        <dbReference type="ARBA" id="ARBA00004477"/>
    </source>
</evidence>
<evidence type="ECO:0000256" key="12">
    <source>
        <dbReference type="ARBA" id="ARBA00049506"/>
    </source>
</evidence>
<keyword evidence="16" id="KW-1185">Reference proteome</keyword>
<comment type="similarity">
    <text evidence="13">Belongs to the glycosyltransferase ALG3 family.</text>
</comment>
<comment type="function">
    <text evidence="11 14">Dol-P-Man:Man(5)GlcNAc(2)-PP-Dol alpha-1,3-mannosyltransferase that operates in the biosynthetic pathway of dolichol-linked oligosaccharides, the glycan precursors employed in protein asparagine (N)-glycosylation. The assembly of dolichol-linked oligosaccharides begins on the cytosolic side of the endoplasmic reticulum membrane and finishes in its lumen. The sequential addition of sugars to dolichol pyrophosphate produces dolichol-linked oligosaccharides containing fourteen sugars, including two GlcNAcs, nine mannoses and three glucoses. Once assembled, the oligosaccharide is transferred from the lipid to nascent proteins by oligosaccharyltransferases. In the lumen of the endoplasmic reticulum, adds the first dolichyl beta-D-mannosyl phosphate derived mannose in an alpha-1,3 linkage to Man(5)GlcNAc(2)-PP-dolichol to produce Man(6)GlcNAc(2)-PP-dolichol.</text>
</comment>
<keyword evidence="7 14" id="KW-0812">Transmembrane</keyword>
<protein>
    <recommendedName>
        <fullName evidence="4 14">Dol-P-Man:Man(5)GlcNAc(2)-PP-Dol alpha-1,3-mannosyltransferase</fullName>
        <ecNumber evidence="3 14">2.4.1.258</ecNumber>
    </recommendedName>
    <alternativeName>
        <fullName evidence="14">Dol-P-Man-dependent alpha(1-3)-mannosyltransferase</fullName>
    </alternativeName>
</protein>
<keyword evidence="6 14" id="KW-0808">Transferase</keyword>
<keyword evidence="8 14" id="KW-0256">Endoplasmic reticulum</keyword>
<comment type="subcellular location">
    <subcellularLocation>
        <location evidence="1 14">Endoplasmic reticulum membrane</location>
        <topology evidence="1 14">Multi-pass membrane protein</topology>
    </subcellularLocation>
</comment>
<feature type="transmembrane region" description="Helical" evidence="14">
    <location>
        <begin position="106"/>
        <end position="128"/>
    </location>
</feature>
<dbReference type="PANTHER" id="PTHR12646">
    <property type="entry name" value="NOT56 - RELATED"/>
    <property type="match status" value="1"/>
</dbReference>
<dbReference type="GO" id="GO:0052925">
    <property type="term" value="F:dol-P-Man:Man(5)GlcNAc(2)-PP-Dol alpha-1,3-mannosyltransferase activity"/>
    <property type="evidence" value="ECO:0007669"/>
    <property type="project" value="UniProtKB-EC"/>
</dbReference>
<gene>
    <name evidence="15" type="ORF">BJ878DRAFT_456029</name>
</gene>
<proteinExistence type="inferred from homology"/>
<evidence type="ECO:0000256" key="6">
    <source>
        <dbReference type="ARBA" id="ARBA00022679"/>
    </source>
</evidence>
<dbReference type="EC" id="2.4.1.258" evidence="3 14"/>
<name>A0A9P8CGS2_9HELO</name>
<dbReference type="InterPro" id="IPR007873">
    <property type="entry name" value="Glycosyltransferase_ALG3"/>
</dbReference>
<evidence type="ECO:0000313" key="16">
    <source>
        <dbReference type="Proteomes" id="UP000887226"/>
    </source>
</evidence>
<feature type="transmembrane region" description="Helical" evidence="14">
    <location>
        <begin position="352"/>
        <end position="373"/>
    </location>
</feature>
<feature type="transmembrane region" description="Helical" evidence="14">
    <location>
        <begin position="272"/>
        <end position="293"/>
    </location>
</feature>
<evidence type="ECO:0000256" key="14">
    <source>
        <dbReference type="RuleBase" id="RU364047"/>
    </source>
</evidence>
<keyword evidence="10 14" id="KW-0472">Membrane</keyword>
<feature type="transmembrane region" description="Helical" evidence="14">
    <location>
        <begin position="83"/>
        <end position="100"/>
    </location>
</feature>
<comment type="catalytic activity">
    <reaction evidence="12 14">
        <text>an alpha-D-Man-(1-&gt;2)-alpha-D-Man-(1-&gt;2)-alpha-D-Man-(1-&gt;3)-[alpha-D-Man-(1-&gt;6)]-beta-D-Man-(1-&gt;4)-beta-D-GlcNAc-(1-&gt;4)-alpha-D-GlcNAc-diphospho-di-trans,poly-cis-dolichol + a di-trans,poly-cis-dolichyl beta-D-mannosyl phosphate = an alpha-D-Man-(1-&gt;2)-alpha-D-Man-(1-&gt;2)-alpha-D-Man-(1-&gt;3)-[alpha-D-Man-(1-&gt;3)-alpha-D-Man-(1-&gt;6)]-beta-D-Man-(1-&gt;4)-beta-D-GlcNAc-(1-&gt;4)-alpha-D-GlcNAc-diphospho-di-trans,poly-cis-dolichol + a di-trans,poly-cis-dolichyl phosphate + H(+)</text>
        <dbReference type="Rhea" id="RHEA:29527"/>
        <dbReference type="Rhea" id="RHEA-COMP:19498"/>
        <dbReference type="Rhea" id="RHEA-COMP:19501"/>
        <dbReference type="Rhea" id="RHEA-COMP:19516"/>
        <dbReference type="Rhea" id="RHEA-COMP:19517"/>
        <dbReference type="ChEBI" id="CHEBI:15378"/>
        <dbReference type="ChEBI" id="CHEBI:57683"/>
        <dbReference type="ChEBI" id="CHEBI:58211"/>
        <dbReference type="ChEBI" id="CHEBI:132515"/>
        <dbReference type="ChEBI" id="CHEBI:132516"/>
        <dbReference type="EC" id="2.4.1.258"/>
    </reaction>
    <physiologicalReaction direction="left-to-right" evidence="12 14">
        <dbReference type="Rhea" id="RHEA:29528"/>
    </physiologicalReaction>
</comment>
<dbReference type="Pfam" id="PF05208">
    <property type="entry name" value="ALG3"/>
    <property type="match status" value="1"/>
</dbReference>
<dbReference type="PANTHER" id="PTHR12646:SF0">
    <property type="entry name" value="DOL-P-MAN:MAN(5)GLCNAC(2)-PP-DOL ALPHA-1,3-MANNOSYLTRANSFERASE"/>
    <property type="match status" value="1"/>
</dbReference>
<evidence type="ECO:0000256" key="2">
    <source>
        <dbReference type="ARBA" id="ARBA00004922"/>
    </source>
</evidence>
<dbReference type="AlphaFoldDB" id="A0A9P8CGS2"/>
<feature type="transmembrane region" description="Helical" evidence="14">
    <location>
        <begin position="184"/>
        <end position="207"/>
    </location>
</feature>
<dbReference type="GO" id="GO:0005789">
    <property type="term" value="C:endoplasmic reticulum membrane"/>
    <property type="evidence" value="ECO:0007669"/>
    <property type="project" value="UniProtKB-SubCell"/>
</dbReference>
<comment type="caution">
    <text evidence="15">The sequence shown here is derived from an EMBL/GenBank/DDBJ whole genome shotgun (WGS) entry which is preliminary data.</text>
</comment>
<evidence type="ECO:0000256" key="7">
    <source>
        <dbReference type="ARBA" id="ARBA00022692"/>
    </source>
</evidence>
<keyword evidence="5 14" id="KW-0328">Glycosyltransferase</keyword>
<evidence type="ECO:0000256" key="4">
    <source>
        <dbReference type="ARBA" id="ARBA00015561"/>
    </source>
</evidence>
<dbReference type="Proteomes" id="UP000887226">
    <property type="component" value="Unassembled WGS sequence"/>
</dbReference>